<protein>
    <submittedName>
        <fullName evidence="1">Uncharacterized protein</fullName>
    </submittedName>
</protein>
<reference evidence="1 2" key="1">
    <citation type="submission" date="2016-07" db="EMBL/GenBank/DDBJ databases">
        <title>Pervasive Adenine N6-methylation of Active Genes in Fungi.</title>
        <authorList>
            <consortium name="DOE Joint Genome Institute"/>
            <person name="Mondo S.J."/>
            <person name="Dannebaum R.O."/>
            <person name="Kuo R.C."/>
            <person name="Labutti K."/>
            <person name="Haridas S."/>
            <person name="Kuo A."/>
            <person name="Salamov A."/>
            <person name="Ahrendt S.R."/>
            <person name="Lipzen A."/>
            <person name="Sullivan W."/>
            <person name="Andreopoulos W.B."/>
            <person name="Clum A."/>
            <person name="Lindquist E."/>
            <person name="Daum C."/>
            <person name="Ramamoorthy G.K."/>
            <person name="Gryganskyi A."/>
            <person name="Culley D."/>
            <person name="Magnuson J.K."/>
            <person name="James T.Y."/>
            <person name="O'Malley M.A."/>
            <person name="Stajich J.E."/>
            <person name="Spatafora J.W."/>
            <person name="Visel A."/>
            <person name="Grigoriev I.V."/>
        </authorList>
    </citation>
    <scope>NUCLEOTIDE SEQUENCE [LARGE SCALE GENOMIC DNA]</scope>
    <source>
        <strain evidence="1 2">NRRL 3116</strain>
    </source>
</reference>
<dbReference type="Proteomes" id="UP000193648">
    <property type="component" value="Unassembled WGS sequence"/>
</dbReference>
<gene>
    <name evidence="1" type="ORF">BCR41DRAFT_394447</name>
</gene>
<dbReference type="GeneID" id="33570488"/>
<name>A0A1Y2GTR9_9FUNG</name>
<dbReference type="InParanoid" id="A0A1Y2GTR9"/>
<organism evidence="1 2">
    <name type="scientific">Lobosporangium transversale</name>
    <dbReference type="NCBI Taxonomy" id="64571"/>
    <lineage>
        <taxon>Eukaryota</taxon>
        <taxon>Fungi</taxon>
        <taxon>Fungi incertae sedis</taxon>
        <taxon>Mucoromycota</taxon>
        <taxon>Mortierellomycotina</taxon>
        <taxon>Mortierellomycetes</taxon>
        <taxon>Mortierellales</taxon>
        <taxon>Mortierellaceae</taxon>
        <taxon>Lobosporangium</taxon>
    </lineage>
</organism>
<comment type="caution">
    <text evidence="1">The sequence shown here is derived from an EMBL/GenBank/DDBJ whole genome shotgun (WGS) entry which is preliminary data.</text>
</comment>
<dbReference type="RefSeq" id="XP_021883435.1">
    <property type="nucleotide sequence ID" value="XM_022028645.1"/>
</dbReference>
<keyword evidence="2" id="KW-1185">Reference proteome</keyword>
<evidence type="ECO:0000313" key="2">
    <source>
        <dbReference type="Proteomes" id="UP000193648"/>
    </source>
</evidence>
<dbReference type="AlphaFoldDB" id="A0A1Y2GTR9"/>
<accession>A0A1Y2GTR9</accession>
<proteinExistence type="predicted"/>
<evidence type="ECO:0000313" key="1">
    <source>
        <dbReference type="EMBL" id="ORZ22881.1"/>
    </source>
</evidence>
<dbReference type="EMBL" id="MCFF01000010">
    <property type="protein sequence ID" value="ORZ22881.1"/>
    <property type="molecule type" value="Genomic_DNA"/>
</dbReference>
<sequence length="164" mass="18434">MDSFQVVPESTPEYTGKQQAVSRIFRILDAEKMSLCGFLMLAYSSEDTFVKQKADLVERNDGPAKLYGKHVVQMHKIDALKPKKLITILLPTMKVDQSPTVGNIEAIERVSTRILKLGKLIGNSSDATLSSSDESRIHDLQDSLWLYVRRGSLAYFMSILKLNN</sequence>